<accession>A0A1Y2IP90</accession>
<organism evidence="2 3">
    <name type="scientific">Trametes coccinea (strain BRFM310)</name>
    <name type="common">Pycnoporus coccineus</name>
    <dbReference type="NCBI Taxonomy" id="1353009"/>
    <lineage>
        <taxon>Eukaryota</taxon>
        <taxon>Fungi</taxon>
        <taxon>Dikarya</taxon>
        <taxon>Basidiomycota</taxon>
        <taxon>Agaricomycotina</taxon>
        <taxon>Agaricomycetes</taxon>
        <taxon>Polyporales</taxon>
        <taxon>Polyporaceae</taxon>
        <taxon>Trametes</taxon>
    </lineage>
</organism>
<proteinExistence type="predicted"/>
<sequence length="148" mass="15224">MRFTLFAIAAAVFGQTVLASPLTAETTDIAAKFPVVDLSSAQAHPNITLSQGGIHIDAAQAEFPATLLLCTTTSCISCFGFDLSAVPTNECIASGINYLSIAISQPSNEGLPFGVFGSPAGCSSFVQIPAVNTCYNVNPAPFADYAVA</sequence>
<reference evidence="2 3" key="1">
    <citation type="journal article" date="2015" name="Biotechnol. Biofuels">
        <title>Enhanced degradation of softwood versus hardwood by the white-rot fungus Pycnoporus coccineus.</title>
        <authorList>
            <person name="Couturier M."/>
            <person name="Navarro D."/>
            <person name="Chevret D."/>
            <person name="Henrissat B."/>
            <person name="Piumi F."/>
            <person name="Ruiz-Duenas F.J."/>
            <person name="Martinez A.T."/>
            <person name="Grigoriev I.V."/>
            <person name="Riley R."/>
            <person name="Lipzen A."/>
            <person name="Berrin J.G."/>
            <person name="Master E.R."/>
            <person name="Rosso M.N."/>
        </authorList>
    </citation>
    <scope>NUCLEOTIDE SEQUENCE [LARGE SCALE GENOMIC DNA]</scope>
    <source>
        <strain evidence="2 3">BRFM310</strain>
    </source>
</reference>
<feature type="chain" id="PRO_5012643873" evidence="1">
    <location>
        <begin position="20"/>
        <end position="148"/>
    </location>
</feature>
<name>A0A1Y2IP90_TRAC3</name>
<keyword evidence="1" id="KW-0732">Signal</keyword>
<evidence type="ECO:0000256" key="1">
    <source>
        <dbReference type="SAM" id="SignalP"/>
    </source>
</evidence>
<evidence type="ECO:0000313" key="3">
    <source>
        <dbReference type="Proteomes" id="UP000193067"/>
    </source>
</evidence>
<feature type="signal peptide" evidence="1">
    <location>
        <begin position="1"/>
        <end position="19"/>
    </location>
</feature>
<dbReference type="EMBL" id="KZ084102">
    <property type="protein sequence ID" value="OSD02917.1"/>
    <property type="molecule type" value="Genomic_DNA"/>
</dbReference>
<keyword evidence="3" id="KW-1185">Reference proteome</keyword>
<dbReference type="AlphaFoldDB" id="A0A1Y2IP90"/>
<protein>
    <submittedName>
        <fullName evidence="2">Uncharacterized protein</fullName>
    </submittedName>
</protein>
<dbReference type="Proteomes" id="UP000193067">
    <property type="component" value="Unassembled WGS sequence"/>
</dbReference>
<gene>
    <name evidence="2" type="ORF">PYCCODRAFT_1477226</name>
</gene>
<evidence type="ECO:0000313" key="2">
    <source>
        <dbReference type="EMBL" id="OSD02917.1"/>
    </source>
</evidence>
<dbReference type="OrthoDB" id="2745955at2759"/>